<dbReference type="PANTHER" id="PTHR30146">
    <property type="entry name" value="LACI-RELATED TRANSCRIPTIONAL REPRESSOR"/>
    <property type="match status" value="1"/>
</dbReference>
<dbReference type="CDD" id="cd06267">
    <property type="entry name" value="PBP1_LacI_sugar_binding-like"/>
    <property type="match status" value="1"/>
</dbReference>
<reference evidence="5" key="1">
    <citation type="submission" date="2020-09" db="EMBL/GenBank/DDBJ databases">
        <title>A novel bacterium of genus Paenibacillus, isolated from South China Sea.</title>
        <authorList>
            <person name="Huang H."/>
            <person name="Mo K."/>
            <person name="Hu Y."/>
        </authorList>
    </citation>
    <scope>NUCLEOTIDE SEQUENCE</scope>
    <source>
        <strain evidence="5">IB182363</strain>
    </source>
</reference>
<sequence>MATLKDIAHAAGVTTATVSRALNNEPGVKESTRLKIIGLAKEMNYVSSLSAKLKSESHLSSIGIIWSPPAGLFFNHLCNEIQQQASKRGHYTLVSFAPPDEAMRHFNDHHIENIVFWAGSGWTPSLGFLHEKQRFEGTMLVMGGASAENSHRLGIDRKEAIMKAVEHLAELGHKRIAYIGRSSDKFMGYTMGLLEHRLTYDPDYIINSLSDPTAEQQVLRVLGKEAGFRPTAFIVDSHGVLIEFNHLIRKLGLRVPIDLSVVAYESIPEMTKLFEVPLTSIGPGIHQMAEQVISILLDESASVPEGEYVDRMLSCELIVGQSAAPPADA</sequence>
<keyword evidence="1" id="KW-0805">Transcription regulation</keyword>
<evidence type="ECO:0000256" key="3">
    <source>
        <dbReference type="ARBA" id="ARBA00023163"/>
    </source>
</evidence>
<dbReference type="SUPFAM" id="SSF47413">
    <property type="entry name" value="lambda repressor-like DNA-binding domains"/>
    <property type="match status" value="1"/>
</dbReference>
<dbReference type="InterPro" id="IPR010982">
    <property type="entry name" value="Lambda_DNA-bd_dom_sf"/>
</dbReference>
<dbReference type="CDD" id="cd01392">
    <property type="entry name" value="HTH_LacI"/>
    <property type="match status" value="1"/>
</dbReference>
<accession>A0A927C5V9</accession>
<dbReference type="PROSITE" id="PS50932">
    <property type="entry name" value="HTH_LACI_2"/>
    <property type="match status" value="1"/>
</dbReference>
<dbReference type="AlphaFoldDB" id="A0A927C5V9"/>
<name>A0A927C5V9_9BACL</name>
<dbReference type="GO" id="GO:0003700">
    <property type="term" value="F:DNA-binding transcription factor activity"/>
    <property type="evidence" value="ECO:0007669"/>
    <property type="project" value="TreeGrafter"/>
</dbReference>
<dbReference type="SUPFAM" id="SSF53822">
    <property type="entry name" value="Periplasmic binding protein-like I"/>
    <property type="match status" value="1"/>
</dbReference>
<proteinExistence type="predicted"/>
<dbReference type="Proteomes" id="UP000639396">
    <property type="component" value="Unassembled WGS sequence"/>
</dbReference>
<dbReference type="GO" id="GO:0000976">
    <property type="term" value="F:transcription cis-regulatory region binding"/>
    <property type="evidence" value="ECO:0007669"/>
    <property type="project" value="TreeGrafter"/>
</dbReference>
<organism evidence="5 6">
    <name type="scientific">Paenibacillus oceani</name>
    <dbReference type="NCBI Taxonomy" id="2772510"/>
    <lineage>
        <taxon>Bacteria</taxon>
        <taxon>Bacillati</taxon>
        <taxon>Bacillota</taxon>
        <taxon>Bacilli</taxon>
        <taxon>Bacillales</taxon>
        <taxon>Paenibacillaceae</taxon>
        <taxon>Paenibacillus</taxon>
    </lineage>
</organism>
<protein>
    <submittedName>
        <fullName evidence="5">LacI family DNA-binding transcriptional regulator</fullName>
    </submittedName>
</protein>
<gene>
    <name evidence="5" type="ORF">IDH45_05260</name>
</gene>
<dbReference type="Pfam" id="PF00356">
    <property type="entry name" value="LacI"/>
    <property type="match status" value="1"/>
</dbReference>
<comment type="caution">
    <text evidence="5">The sequence shown here is derived from an EMBL/GenBank/DDBJ whole genome shotgun (WGS) entry which is preliminary data.</text>
</comment>
<dbReference type="InterPro" id="IPR028082">
    <property type="entry name" value="Peripla_BP_I"/>
</dbReference>
<evidence type="ECO:0000313" key="5">
    <source>
        <dbReference type="EMBL" id="MBD2861399.1"/>
    </source>
</evidence>
<dbReference type="RefSeq" id="WP_190925356.1">
    <property type="nucleotide sequence ID" value="NZ_JACXJA010000005.1"/>
</dbReference>
<dbReference type="InterPro" id="IPR046335">
    <property type="entry name" value="LacI/GalR-like_sensor"/>
</dbReference>
<dbReference type="PROSITE" id="PS00356">
    <property type="entry name" value="HTH_LACI_1"/>
    <property type="match status" value="1"/>
</dbReference>
<dbReference type="EMBL" id="JACXJA010000005">
    <property type="protein sequence ID" value="MBD2861399.1"/>
    <property type="molecule type" value="Genomic_DNA"/>
</dbReference>
<dbReference type="Pfam" id="PF13377">
    <property type="entry name" value="Peripla_BP_3"/>
    <property type="match status" value="1"/>
</dbReference>
<dbReference type="SMART" id="SM00354">
    <property type="entry name" value="HTH_LACI"/>
    <property type="match status" value="1"/>
</dbReference>
<keyword evidence="6" id="KW-1185">Reference proteome</keyword>
<dbReference type="Gene3D" id="1.10.260.40">
    <property type="entry name" value="lambda repressor-like DNA-binding domains"/>
    <property type="match status" value="1"/>
</dbReference>
<evidence type="ECO:0000256" key="2">
    <source>
        <dbReference type="ARBA" id="ARBA00023125"/>
    </source>
</evidence>
<dbReference type="PRINTS" id="PR00036">
    <property type="entry name" value="HTHLACI"/>
</dbReference>
<feature type="domain" description="HTH lacI-type" evidence="4">
    <location>
        <begin position="2"/>
        <end position="55"/>
    </location>
</feature>
<evidence type="ECO:0000313" key="6">
    <source>
        <dbReference type="Proteomes" id="UP000639396"/>
    </source>
</evidence>
<keyword evidence="3" id="KW-0804">Transcription</keyword>
<dbReference type="Gene3D" id="3.40.50.2300">
    <property type="match status" value="2"/>
</dbReference>
<keyword evidence="2 5" id="KW-0238">DNA-binding</keyword>
<evidence type="ECO:0000256" key="1">
    <source>
        <dbReference type="ARBA" id="ARBA00023015"/>
    </source>
</evidence>
<dbReference type="PANTHER" id="PTHR30146:SF155">
    <property type="entry name" value="ALANINE RACEMASE"/>
    <property type="match status" value="1"/>
</dbReference>
<dbReference type="InterPro" id="IPR000843">
    <property type="entry name" value="HTH_LacI"/>
</dbReference>
<evidence type="ECO:0000259" key="4">
    <source>
        <dbReference type="PROSITE" id="PS50932"/>
    </source>
</evidence>